<accession>A0ABQ8J4M4</accession>
<evidence type="ECO:0000313" key="2">
    <source>
        <dbReference type="Proteomes" id="UP000887458"/>
    </source>
</evidence>
<organism evidence="1 2">
    <name type="scientific">Dermatophagoides pteronyssinus</name>
    <name type="common">European house dust mite</name>
    <dbReference type="NCBI Taxonomy" id="6956"/>
    <lineage>
        <taxon>Eukaryota</taxon>
        <taxon>Metazoa</taxon>
        <taxon>Ecdysozoa</taxon>
        <taxon>Arthropoda</taxon>
        <taxon>Chelicerata</taxon>
        <taxon>Arachnida</taxon>
        <taxon>Acari</taxon>
        <taxon>Acariformes</taxon>
        <taxon>Sarcoptiformes</taxon>
        <taxon>Astigmata</taxon>
        <taxon>Psoroptidia</taxon>
        <taxon>Analgoidea</taxon>
        <taxon>Pyroglyphidae</taxon>
        <taxon>Dermatophagoidinae</taxon>
        <taxon>Dermatophagoides</taxon>
    </lineage>
</organism>
<evidence type="ECO:0000313" key="1">
    <source>
        <dbReference type="EMBL" id="KAH9417524.1"/>
    </source>
</evidence>
<name>A0ABQ8J4M4_DERPT</name>
<gene>
    <name evidence="1" type="ORF">DERP_007523</name>
</gene>
<proteinExistence type="predicted"/>
<dbReference type="EMBL" id="NJHN03000077">
    <property type="protein sequence ID" value="KAH9417524.1"/>
    <property type="molecule type" value="Genomic_DNA"/>
</dbReference>
<protein>
    <submittedName>
        <fullName evidence="1">Uncharacterized protein</fullName>
    </submittedName>
</protein>
<dbReference type="Proteomes" id="UP000887458">
    <property type="component" value="Unassembled WGS sequence"/>
</dbReference>
<reference evidence="1 2" key="2">
    <citation type="journal article" date="2022" name="Mol. Biol. Evol.">
        <title>Comparative Genomics Reveals Insights into the Divergent Evolution of Astigmatic Mites and Household Pest Adaptations.</title>
        <authorList>
            <person name="Xiong Q."/>
            <person name="Wan A.T."/>
            <person name="Liu X."/>
            <person name="Fung C.S."/>
            <person name="Xiao X."/>
            <person name="Malainual N."/>
            <person name="Hou J."/>
            <person name="Wang L."/>
            <person name="Wang M."/>
            <person name="Yang K.Y."/>
            <person name="Cui Y."/>
            <person name="Leung E.L."/>
            <person name="Nong W."/>
            <person name="Shin S.K."/>
            <person name="Au S.W."/>
            <person name="Jeong K.Y."/>
            <person name="Chew F.T."/>
            <person name="Hui J.H."/>
            <person name="Leung T.F."/>
            <person name="Tungtrongchitr A."/>
            <person name="Zhong N."/>
            <person name="Liu Z."/>
            <person name="Tsui S.K."/>
        </authorList>
    </citation>
    <scope>NUCLEOTIDE SEQUENCE [LARGE SCALE GENOMIC DNA]</scope>
    <source>
        <strain evidence="1">Derp</strain>
    </source>
</reference>
<keyword evidence="2" id="KW-1185">Reference proteome</keyword>
<reference evidence="1 2" key="1">
    <citation type="journal article" date="2018" name="J. Allergy Clin. Immunol.">
        <title>High-quality assembly of Dermatophagoides pteronyssinus genome and transcriptome reveals a wide range of novel allergens.</title>
        <authorList>
            <person name="Liu X.Y."/>
            <person name="Yang K.Y."/>
            <person name="Wang M.Q."/>
            <person name="Kwok J.S."/>
            <person name="Zeng X."/>
            <person name="Yang Z."/>
            <person name="Xiao X.J."/>
            <person name="Lau C.P."/>
            <person name="Li Y."/>
            <person name="Huang Z.M."/>
            <person name="Ba J.G."/>
            <person name="Yim A.K."/>
            <person name="Ouyang C.Y."/>
            <person name="Ngai S.M."/>
            <person name="Chan T.F."/>
            <person name="Leung E.L."/>
            <person name="Liu L."/>
            <person name="Liu Z.G."/>
            <person name="Tsui S.K."/>
        </authorList>
    </citation>
    <scope>NUCLEOTIDE SEQUENCE [LARGE SCALE GENOMIC DNA]</scope>
    <source>
        <strain evidence="1">Derp</strain>
    </source>
</reference>
<sequence length="69" mass="8111">MRLDHREHCAATFDSGINIATMIVVVDDDNTIVRYLIHIFPSYPHTVFSDWLFLPMVYPKDRMECPDQL</sequence>
<comment type="caution">
    <text evidence="1">The sequence shown here is derived from an EMBL/GenBank/DDBJ whole genome shotgun (WGS) entry which is preliminary data.</text>
</comment>